<evidence type="ECO:0000256" key="5">
    <source>
        <dbReference type="ARBA" id="ARBA00018429"/>
    </source>
</evidence>
<organism evidence="13 14">
    <name type="scientific">Buchnera aphidicola</name>
    <name type="common">Artemisaphis artemisicola</name>
    <dbReference type="NCBI Taxonomy" id="1241836"/>
    <lineage>
        <taxon>Bacteria</taxon>
        <taxon>Pseudomonadati</taxon>
        <taxon>Pseudomonadota</taxon>
        <taxon>Gammaproteobacteria</taxon>
        <taxon>Enterobacterales</taxon>
        <taxon>Erwiniaceae</taxon>
        <taxon>Buchnera</taxon>
    </lineage>
</organism>
<dbReference type="NCBIfam" id="NF003591">
    <property type="entry name" value="PRK05254.1-4"/>
    <property type="match status" value="1"/>
</dbReference>
<reference evidence="13 14" key="2">
    <citation type="submission" date="2019-05" db="EMBL/GenBank/DDBJ databases">
        <title>Genome evolution of the obligate endosymbiont Buchnera aphidicola.</title>
        <authorList>
            <person name="Moran N.A."/>
        </authorList>
    </citation>
    <scope>NUCLEOTIDE SEQUENCE [LARGE SCALE GENOMIC DNA]</scope>
    <source>
        <strain evidence="13 14">Aar</strain>
    </source>
</reference>
<evidence type="ECO:0000256" key="2">
    <source>
        <dbReference type="ARBA" id="ARBA00002631"/>
    </source>
</evidence>
<dbReference type="FunFam" id="3.40.470.10:FF:000001">
    <property type="entry name" value="Uracil-DNA glycosylase"/>
    <property type="match status" value="1"/>
</dbReference>
<evidence type="ECO:0000313" key="14">
    <source>
        <dbReference type="Proteomes" id="UP000298654"/>
    </source>
</evidence>
<evidence type="ECO:0000256" key="1">
    <source>
        <dbReference type="ARBA" id="ARBA00001400"/>
    </source>
</evidence>
<comment type="catalytic activity">
    <reaction evidence="1 9 11">
        <text>Hydrolyzes single-stranded DNA or mismatched double-stranded DNA and polynucleotides, releasing free uracil.</text>
        <dbReference type="EC" id="3.2.2.27"/>
    </reaction>
</comment>
<evidence type="ECO:0000256" key="3">
    <source>
        <dbReference type="ARBA" id="ARBA00008184"/>
    </source>
</evidence>
<name>A0A4D6XSZ3_9GAMM</name>
<keyword evidence="13" id="KW-0326">Glycosidase</keyword>
<dbReference type="InterPro" id="IPR002043">
    <property type="entry name" value="UDG_fam1"/>
</dbReference>
<dbReference type="Pfam" id="PF03167">
    <property type="entry name" value="UDG"/>
    <property type="match status" value="1"/>
</dbReference>
<dbReference type="NCBIfam" id="NF003589">
    <property type="entry name" value="PRK05254.1-2"/>
    <property type="match status" value="1"/>
</dbReference>
<accession>A0A4D6XSZ3</accession>
<evidence type="ECO:0000256" key="7">
    <source>
        <dbReference type="ARBA" id="ARBA00022801"/>
    </source>
</evidence>
<dbReference type="HAMAP" id="MF_00148">
    <property type="entry name" value="UDG"/>
    <property type="match status" value="1"/>
</dbReference>
<comment type="similarity">
    <text evidence="3 9 11">Belongs to the uracil-DNA glycosylase (UDG) superfamily. UNG family.</text>
</comment>
<dbReference type="PANTHER" id="PTHR11264:SF0">
    <property type="entry name" value="URACIL-DNA GLYCOSYLASE"/>
    <property type="match status" value="1"/>
</dbReference>
<dbReference type="SMART" id="SM00986">
    <property type="entry name" value="UDG"/>
    <property type="match status" value="1"/>
</dbReference>
<dbReference type="GO" id="GO:0097510">
    <property type="term" value="P:base-excision repair, AP site formation via deaminated base removal"/>
    <property type="evidence" value="ECO:0007669"/>
    <property type="project" value="TreeGrafter"/>
</dbReference>
<evidence type="ECO:0000256" key="11">
    <source>
        <dbReference type="RuleBase" id="RU003780"/>
    </source>
</evidence>
<evidence type="ECO:0000256" key="9">
    <source>
        <dbReference type="HAMAP-Rule" id="MF_00148"/>
    </source>
</evidence>
<dbReference type="SUPFAM" id="SSF52141">
    <property type="entry name" value="Uracil-DNA glycosylase-like"/>
    <property type="match status" value="1"/>
</dbReference>
<reference evidence="13 14" key="1">
    <citation type="submission" date="2018-12" db="EMBL/GenBank/DDBJ databases">
        <authorList>
            <person name="Chong R.A."/>
        </authorList>
    </citation>
    <scope>NUCLEOTIDE SEQUENCE [LARGE SCALE GENOMIC DNA]</scope>
    <source>
        <strain evidence="13 14">Aar</strain>
    </source>
</reference>
<dbReference type="PANTHER" id="PTHR11264">
    <property type="entry name" value="URACIL-DNA GLYCOSYLASE"/>
    <property type="match status" value="1"/>
</dbReference>
<keyword evidence="6 9" id="KW-0227">DNA damage</keyword>
<comment type="function">
    <text evidence="2 9 11">Excises uracil residues from the DNA which can arise as a result of misincorporation of dUMP residues by DNA polymerase or due to deamination of cytosine.</text>
</comment>
<dbReference type="GO" id="GO:0004844">
    <property type="term" value="F:uracil DNA N-glycosylase activity"/>
    <property type="evidence" value="ECO:0007669"/>
    <property type="project" value="UniProtKB-UniRule"/>
</dbReference>
<evidence type="ECO:0000256" key="10">
    <source>
        <dbReference type="PROSITE-ProRule" id="PRU10072"/>
    </source>
</evidence>
<feature type="domain" description="Uracil-DNA glycosylase-like" evidence="12">
    <location>
        <begin position="39"/>
        <end position="200"/>
    </location>
</feature>
<dbReference type="InterPro" id="IPR036895">
    <property type="entry name" value="Uracil-DNA_glycosylase-like_sf"/>
</dbReference>
<evidence type="ECO:0000259" key="12">
    <source>
        <dbReference type="SMART" id="SM00986"/>
    </source>
</evidence>
<evidence type="ECO:0000256" key="6">
    <source>
        <dbReference type="ARBA" id="ARBA00022763"/>
    </source>
</evidence>
<proteinExistence type="inferred from homology"/>
<gene>
    <name evidence="9" type="primary">ung</name>
    <name evidence="13" type="ORF">D9V59_00905</name>
</gene>
<dbReference type="CDD" id="cd10027">
    <property type="entry name" value="UDG-F1-like"/>
    <property type="match status" value="1"/>
</dbReference>
<keyword evidence="7 9" id="KW-0378">Hydrolase</keyword>
<feature type="active site" description="Proton acceptor" evidence="9 10">
    <location>
        <position position="54"/>
    </location>
</feature>
<keyword evidence="9" id="KW-0963">Cytoplasm</keyword>
<dbReference type="SMART" id="SM00987">
    <property type="entry name" value="UreE_C"/>
    <property type="match status" value="1"/>
</dbReference>
<dbReference type="NCBIfam" id="TIGR00628">
    <property type="entry name" value="ung"/>
    <property type="match status" value="1"/>
</dbReference>
<comment type="subcellular location">
    <subcellularLocation>
        <location evidence="9">Cytoplasm</location>
    </subcellularLocation>
</comment>
<keyword evidence="8 9" id="KW-0234">DNA repair</keyword>
<evidence type="ECO:0000256" key="8">
    <source>
        <dbReference type="ARBA" id="ARBA00023204"/>
    </source>
</evidence>
<dbReference type="AlphaFoldDB" id="A0A4D6XSZ3"/>
<dbReference type="InterPro" id="IPR005122">
    <property type="entry name" value="Uracil-DNA_glycosylase-like"/>
</dbReference>
<dbReference type="NCBIfam" id="NF003588">
    <property type="entry name" value="PRK05254.1-1"/>
    <property type="match status" value="1"/>
</dbReference>
<sequence length="215" mass="25123">MFCLKKKKRYFINIMKFIQKERLKKTIYPNQKDVFNAFSLTNFCTIKVVILGQDPYHSQNQAHGLSFSVPKHTTIPPSLKNIYKELNYNFKKKYKFNHGCLISWASQGVFLLNTILTVESGRPRSHSTIGWSMFTDKVISLINFHRNNVVFLLWGNEAQKKINLINIKKHYILKAAHPSPLSAHRGFLGCNHFFLTNKILINNKQHPINWFSILE</sequence>
<dbReference type="InterPro" id="IPR018085">
    <property type="entry name" value="Ura-DNA_Glyclase_AS"/>
</dbReference>
<dbReference type="Proteomes" id="UP000298654">
    <property type="component" value="Chromosome"/>
</dbReference>
<dbReference type="PROSITE" id="PS00130">
    <property type="entry name" value="U_DNA_GLYCOSYLASE"/>
    <property type="match status" value="1"/>
</dbReference>
<dbReference type="GO" id="GO:0005737">
    <property type="term" value="C:cytoplasm"/>
    <property type="evidence" value="ECO:0007669"/>
    <property type="project" value="UniProtKB-SubCell"/>
</dbReference>
<evidence type="ECO:0000313" key="13">
    <source>
        <dbReference type="EMBL" id="QCI15875.1"/>
    </source>
</evidence>
<evidence type="ECO:0000256" key="4">
    <source>
        <dbReference type="ARBA" id="ARBA00012030"/>
    </source>
</evidence>
<dbReference type="EMBL" id="CP034900">
    <property type="protein sequence ID" value="QCI15875.1"/>
    <property type="molecule type" value="Genomic_DNA"/>
</dbReference>
<dbReference type="NCBIfam" id="NF003592">
    <property type="entry name" value="PRK05254.1-5"/>
    <property type="match status" value="1"/>
</dbReference>
<dbReference type="OrthoDB" id="9804372at2"/>
<dbReference type="Gene3D" id="3.40.470.10">
    <property type="entry name" value="Uracil-DNA glycosylase-like domain"/>
    <property type="match status" value="1"/>
</dbReference>
<protein>
    <recommendedName>
        <fullName evidence="5 9">Uracil-DNA glycosylase</fullName>
        <shortName evidence="9">UDG</shortName>
        <ecNumber evidence="4 9">3.2.2.27</ecNumber>
    </recommendedName>
</protein>
<dbReference type="EC" id="3.2.2.27" evidence="4 9"/>